<feature type="region of interest" description="Disordered" evidence="1">
    <location>
        <begin position="102"/>
        <end position="134"/>
    </location>
</feature>
<evidence type="ECO:0000313" key="2">
    <source>
        <dbReference type="EMBL" id="SDP79707.1"/>
    </source>
</evidence>
<protein>
    <submittedName>
        <fullName evidence="2">Uncharacterized protein</fullName>
    </submittedName>
</protein>
<feature type="compositionally biased region" description="Low complexity" evidence="1">
    <location>
        <begin position="181"/>
        <end position="203"/>
    </location>
</feature>
<sequence>MTVPIVVRASPCNDLTFERELPDVSAYSAKQAHRSADECGVRDRCRSGAQLTRGHHGLSRPRTGAAAPVTSRDHSPRLEGDPAPAYGCELGRQVFLGRGSCGCASRESSRPQLAATSPRRRRGRPCRRGSAARRDQTVRWTVDLGNRLRRTRSAREAASRRLRKDCRTDNTFVAAVRRETSGSSGLSTASTAAGGSSAQGGSSIKAPSPSIGRIDDMGVVVRLYCGFP</sequence>
<feature type="region of interest" description="Disordered" evidence="1">
    <location>
        <begin position="50"/>
        <end position="78"/>
    </location>
</feature>
<dbReference type="Proteomes" id="UP000199691">
    <property type="component" value="Unassembled WGS sequence"/>
</dbReference>
<feature type="region of interest" description="Disordered" evidence="1">
    <location>
        <begin position="177"/>
        <end position="211"/>
    </location>
</feature>
<evidence type="ECO:0000256" key="1">
    <source>
        <dbReference type="SAM" id="MobiDB-lite"/>
    </source>
</evidence>
<evidence type="ECO:0000313" key="3">
    <source>
        <dbReference type="Proteomes" id="UP000199691"/>
    </source>
</evidence>
<name>A0A1H0VMF7_9PSEU</name>
<dbReference type="AlphaFoldDB" id="A0A1H0VMF7"/>
<organism evidence="2 3">
    <name type="scientific">Lentzea jiangxiensis</name>
    <dbReference type="NCBI Taxonomy" id="641025"/>
    <lineage>
        <taxon>Bacteria</taxon>
        <taxon>Bacillati</taxon>
        <taxon>Actinomycetota</taxon>
        <taxon>Actinomycetes</taxon>
        <taxon>Pseudonocardiales</taxon>
        <taxon>Pseudonocardiaceae</taxon>
        <taxon>Lentzea</taxon>
    </lineage>
</organism>
<reference evidence="3" key="1">
    <citation type="submission" date="2016-10" db="EMBL/GenBank/DDBJ databases">
        <authorList>
            <person name="Varghese N."/>
            <person name="Submissions S."/>
        </authorList>
    </citation>
    <scope>NUCLEOTIDE SEQUENCE [LARGE SCALE GENOMIC DNA]</scope>
    <source>
        <strain evidence="3">CGMCC 4.6609</strain>
    </source>
</reference>
<dbReference type="EMBL" id="FNIX01000015">
    <property type="protein sequence ID" value="SDP79707.1"/>
    <property type="molecule type" value="Genomic_DNA"/>
</dbReference>
<proteinExistence type="predicted"/>
<feature type="compositionally biased region" description="Basic residues" evidence="1">
    <location>
        <begin position="118"/>
        <end position="131"/>
    </location>
</feature>
<gene>
    <name evidence="2" type="ORF">SAMN05421507_1156</name>
</gene>
<accession>A0A1H0VMF7</accession>
<keyword evidence="3" id="KW-1185">Reference proteome</keyword>